<dbReference type="PANTHER" id="PTHR10502:SF100">
    <property type="entry name" value="ANNEXIN A10"/>
    <property type="match status" value="1"/>
</dbReference>
<dbReference type="GO" id="GO:0012506">
    <property type="term" value="C:vesicle membrane"/>
    <property type="evidence" value="ECO:0007669"/>
    <property type="project" value="TreeGrafter"/>
</dbReference>
<dbReference type="PROSITE" id="PS00223">
    <property type="entry name" value="ANNEXIN_1"/>
    <property type="match status" value="1"/>
</dbReference>
<dbReference type="GO" id="GO:0001786">
    <property type="term" value="F:phosphatidylserine binding"/>
    <property type="evidence" value="ECO:0007669"/>
    <property type="project" value="TreeGrafter"/>
</dbReference>
<dbReference type="SUPFAM" id="SSF47874">
    <property type="entry name" value="Annexin"/>
    <property type="match status" value="1"/>
</dbReference>
<feature type="compositionally biased region" description="Basic and acidic residues" evidence="5">
    <location>
        <begin position="126"/>
        <end position="136"/>
    </location>
</feature>
<keyword evidence="3" id="KW-0677">Repeat</keyword>
<keyword evidence="2" id="KW-0597">Phosphoprotein</keyword>
<dbReference type="GO" id="GO:0005509">
    <property type="term" value="F:calcium ion binding"/>
    <property type="evidence" value="ECO:0007669"/>
    <property type="project" value="InterPro"/>
</dbReference>
<dbReference type="Gene3D" id="1.10.220.10">
    <property type="entry name" value="Annexin"/>
    <property type="match status" value="4"/>
</dbReference>
<accession>A0A6B0SBK4</accession>
<sequence>MIMAPQTDIISRKSEYYKTRLEIEFPPELKCSTSVVTLVKPHLVKVLSDGFPARSQKPAFCFRKLKIMTKDVVEMKRKMKNELTRIASSELKIRKESLFALWNVFSVVTASWTHLTYRERNVKSKSEARHYEKEETPLNSRSDPEIEEVQGTIFPAPNFNPVLDAELLGGALQGFGCDKDLLIDILTQRCNTQRLLIAEAYLGAFSRDLVGDLKENLSNHFKDVMVGLMYPPPSYDAHELWHAMKGAGTDENCLIDILASRTNGEIFQMREAYYLQYSRDLQEDIYSETSGHFRDMLVSLVQGTREEGYTDPATATQDAMVLWEACQQRTGEHKTLLQLMLCNKSYQQLCLVFQEFQNISGQDIVDAINECYDGYFRELLVATVLCIRDKPAYFAYRLYSAIHDFGFHNKTVIRILIARSEIDLMTIRKRYKERYGKSLFHDIKNFASGHYEKALLAICAGDADDY</sequence>
<dbReference type="FunFam" id="1.10.220.10:FF:000005">
    <property type="entry name" value="Annexin"/>
    <property type="match status" value="1"/>
</dbReference>
<dbReference type="PRINTS" id="PR00196">
    <property type="entry name" value="ANNEXIN"/>
</dbReference>
<evidence type="ECO:0000256" key="1">
    <source>
        <dbReference type="ARBA" id="ARBA00007831"/>
    </source>
</evidence>
<dbReference type="GO" id="GO:0005634">
    <property type="term" value="C:nucleus"/>
    <property type="evidence" value="ECO:0007669"/>
    <property type="project" value="TreeGrafter"/>
</dbReference>
<comment type="caution">
    <text evidence="6">The sequence shown here is derived from an EMBL/GenBank/DDBJ whole genome shotgun (WGS) entry which is preliminary data.</text>
</comment>
<evidence type="ECO:0008006" key="8">
    <source>
        <dbReference type="Google" id="ProtNLM"/>
    </source>
</evidence>
<proteinExistence type="inferred from homology"/>
<evidence type="ECO:0000256" key="5">
    <source>
        <dbReference type="SAM" id="MobiDB-lite"/>
    </source>
</evidence>
<dbReference type="InterPro" id="IPR018252">
    <property type="entry name" value="Annexin_repeat_CS"/>
</dbReference>
<reference evidence="6" key="1">
    <citation type="submission" date="2019-10" db="EMBL/GenBank/DDBJ databases">
        <title>The sequence and de novo assembly of the wild yak genome.</title>
        <authorList>
            <person name="Liu Y."/>
        </authorList>
    </citation>
    <scope>NUCLEOTIDE SEQUENCE [LARGE SCALE GENOMIC DNA]</scope>
    <source>
        <strain evidence="6">WY2019</strain>
    </source>
</reference>
<evidence type="ECO:0000313" key="7">
    <source>
        <dbReference type="Proteomes" id="UP000322234"/>
    </source>
</evidence>
<evidence type="ECO:0000256" key="2">
    <source>
        <dbReference type="ARBA" id="ARBA00022553"/>
    </source>
</evidence>
<dbReference type="FunFam" id="1.10.220.10:FF:000003">
    <property type="entry name" value="Annexin"/>
    <property type="match status" value="1"/>
</dbReference>
<evidence type="ECO:0000313" key="6">
    <source>
        <dbReference type="EMBL" id="MXQ97274.1"/>
    </source>
</evidence>
<dbReference type="PRINTS" id="PR01809">
    <property type="entry name" value="ANNEXINX"/>
</dbReference>
<dbReference type="InterPro" id="IPR037104">
    <property type="entry name" value="Annexin_sf"/>
</dbReference>
<evidence type="ECO:0000256" key="4">
    <source>
        <dbReference type="ARBA" id="ARBA00023216"/>
    </source>
</evidence>
<dbReference type="EMBL" id="VBQZ03000185">
    <property type="protein sequence ID" value="MXQ97274.1"/>
    <property type="molecule type" value="Genomic_DNA"/>
</dbReference>
<dbReference type="PANTHER" id="PTHR10502">
    <property type="entry name" value="ANNEXIN"/>
    <property type="match status" value="1"/>
</dbReference>
<keyword evidence="4" id="KW-0041">Annexin</keyword>
<organism evidence="6 7">
    <name type="scientific">Bos mutus</name>
    <name type="common">wild yak</name>
    <dbReference type="NCBI Taxonomy" id="72004"/>
    <lineage>
        <taxon>Eukaryota</taxon>
        <taxon>Metazoa</taxon>
        <taxon>Chordata</taxon>
        <taxon>Craniata</taxon>
        <taxon>Vertebrata</taxon>
        <taxon>Euteleostomi</taxon>
        <taxon>Mammalia</taxon>
        <taxon>Eutheria</taxon>
        <taxon>Laurasiatheria</taxon>
        <taxon>Artiodactyla</taxon>
        <taxon>Ruminantia</taxon>
        <taxon>Pecora</taxon>
        <taxon>Bovidae</taxon>
        <taxon>Bovinae</taxon>
        <taxon>Bos</taxon>
    </lineage>
</organism>
<dbReference type="InterPro" id="IPR001464">
    <property type="entry name" value="Annexin"/>
</dbReference>
<dbReference type="InterPro" id="IPR018502">
    <property type="entry name" value="Annexin_repeat"/>
</dbReference>
<comment type="similarity">
    <text evidence="1">Belongs to the annexin family.</text>
</comment>
<dbReference type="GO" id="GO:0005737">
    <property type="term" value="C:cytoplasm"/>
    <property type="evidence" value="ECO:0007669"/>
    <property type="project" value="TreeGrafter"/>
</dbReference>
<dbReference type="SMART" id="SM00335">
    <property type="entry name" value="ANX"/>
    <property type="match status" value="4"/>
</dbReference>
<dbReference type="FunFam" id="1.10.220.10:FF:000001">
    <property type="entry name" value="Annexin"/>
    <property type="match status" value="1"/>
</dbReference>
<dbReference type="AlphaFoldDB" id="A0A6B0SBK4"/>
<keyword evidence="7" id="KW-1185">Reference proteome</keyword>
<dbReference type="GO" id="GO:0005886">
    <property type="term" value="C:plasma membrane"/>
    <property type="evidence" value="ECO:0007669"/>
    <property type="project" value="TreeGrafter"/>
</dbReference>
<dbReference type="PROSITE" id="PS51897">
    <property type="entry name" value="ANNEXIN_2"/>
    <property type="match status" value="4"/>
</dbReference>
<gene>
    <name evidence="6" type="ORF">E5288_WYG002991</name>
</gene>
<evidence type="ECO:0000256" key="3">
    <source>
        <dbReference type="ARBA" id="ARBA00022737"/>
    </source>
</evidence>
<feature type="region of interest" description="Disordered" evidence="5">
    <location>
        <begin position="126"/>
        <end position="145"/>
    </location>
</feature>
<protein>
    <recommendedName>
        <fullName evidence="8">Annexin A10</fullName>
    </recommendedName>
</protein>
<dbReference type="InterPro" id="IPR008156">
    <property type="entry name" value="ANX10"/>
</dbReference>
<dbReference type="Proteomes" id="UP000322234">
    <property type="component" value="Unassembled WGS sequence"/>
</dbReference>
<dbReference type="GO" id="GO:0005544">
    <property type="term" value="F:calcium-dependent phospholipid binding"/>
    <property type="evidence" value="ECO:0007669"/>
    <property type="project" value="InterPro"/>
</dbReference>
<dbReference type="Pfam" id="PF00191">
    <property type="entry name" value="Annexin"/>
    <property type="match status" value="4"/>
</dbReference>
<name>A0A6B0SBK4_9CETA</name>